<proteinExistence type="predicted"/>
<reference evidence="1 2" key="1">
    <citation type="journal article" date="2022" name="New Phytol.">
        <title>Ecological generalism drives hyperdiversity of secondary metabolite gene clusters in xylarialean endophytes.</title>
        <authorList>
            <person name="Franco M.E.E."/>
            <person name="Wisecaver J.H."/>
            <person name="Arnold A.E."/>
            <person name="Ju Y.M."/>
            <person name="Slot J.C."/>
            <person name="Ahrendt S."/>
            <person name="Moore L.P."/>
            <person name="Eastman K.E."/>
            <person name="Scott K."/>
            <person name="Konkel Z."/>
            <person name="Mondo S.J."/>
            <person name="Kuo A."/>
            <person name="Hayes R.D."/>
            <person name="Haridas S."/>
            <person name="Andreopoulos B."/>
            <person name="Riley R."/>
            <person name="LaButti K."/>
            <person name="Pangilinan J."/>
            <person name="Lipzen A."/>
            <person name="Amirebrahimi M."/>
            <person name="Yan J."/>
            <person name="Adam C."/>
            <person name="Keymanesh K."/>
            <person name="Ng V."/>
            <person name="Louie K."/>
            <person name="Northen T."/>
            <person name="Drula E."/>
            <person name="Henrissat B."/>
            <person name="Hsieh H.M."/>
            <person name="Youens-Clark K."/>
            <person name="Lutzoni F."/>
            <person name="Miadlikowska J."/>
            <person name="Eastwood D.C."/>
            <person name="Hamelin R.C."/>
            <person name="Grigoriev I.V."/>
            <person name="U'Ren J.M."/>
        </authorList>
    </citation>
    <scope>NUCLEOTIDE SEQUENCE [LARGE SCALE GENOMIC DNA]</scope>
    <source>
        <strain evidence="1 2">ER1909</strain>
    </source>
</reference>
<evidence type="ECO:0000313" key="2">
    <source>
        <dbReference type="Proteomes" id="UP001497680"/>
    </source>
</evidence>
<accession>A0ACC0CJZ2</accession>
<evidence type="ECO:0000313" key="1">
    <source>
        <dbReference type="EMBL" id="KAI6080714.1"/>
    </source>
</evidence>
<dbReference type="Proteomes" id="UP001497680">
    <property type="component" value="Unassembled WGS sequence"/>
</dbReference>
<comment type="caution">
    <text evidence="1">The sequence shown here is derived from an EMBL/GenBank/DDBJ whole genome shotgun (WGS) entry which is preliminary data.</text>
</comment>
<keyword evidence="2" id="KW-1185">Reference proteome</keyword>
<gene>
    <name evidence="1" type="ORF">F4821DRAFT_49244</name>
</gene>
<protein>
    <submittedName>
        <fullName evidence="1">Uncharacterized protein</fullName>
    </submittedName>
</protein>
<name>A0ACC0CJZ2_9PEZI</name>
<organism evidence="1 2">
    <name type="scientific">Hypoxylon rubiginosum</name>
    <dbReference type="NCBI Taxonomy" id="110542"/>
    <lineage>
        <taxon>Eukaryota</taxon>
        <taxon>Fungi</taxon>
        <taxon>Dikarya</taxon>
        <taxon>Ascomycota</taxon>
        <taxon>Pezizomycotina</taxon>
        <taxon>Sordariomycetes</taxon>
        <taxon>Xylariomycetidae</taxon>
        <taxon>Xylariales</taxon>
        <taxon>Hypoxylaceae</taxon>
        <taxon>Hypoxylon</taxon>
    </lineage>
</organism>
<sequence>MGPTLSVVKTLIVPAVISLILFLVSTYVLVPLWRFYHARYSQYLPLDTISNHTSSMRVRIQYAIARWLIPSRWRIGGGDRVVVGADDASDLGFSSEEGEELDEVDDDRRHALSLDTHHAEHTDSMRRLSRDLEEGFRDDSDEEDGNTRRGAR</sequence>
<dbReference type="EMBL" id="MU394426">
    <property type="protein sequence ID" value="KAI6080714.1"/>
    <property type="molecule type" value="Genomic_DNA"/>
</dbReference>